<keyword evidence="14" id="KW-1185">Reference proteome</keyword>
<name>A0A1M7H7G2_9GAMM</name>
<keyword evidence="3" id="KW-0813">Transport</keyword>
<dbReference type="AlphaFoldDB" id="A0A1M7H7G2"/>
<dbReference type="PANTHER" id="PTHR46494:SF1">
    <property type="entry name" value="CORA FAMILY METAL ION TRANSPORTER (EUROFUNG)"/>
    <property type="match status" value="1"/>
</dbReference>
<dbReference type="RefSeq" id="WP_079553203.1">
    <property type="nucleotide sequence ID" value="NZ_LT670847.1"/>
</dbReference>
<dbReference type="GO" id="GO:0000287">
    <property type="term" value="F:magnesium ion binding"/>
    <property type="evidence" value="ECO:0007669"/>
    <property type="project" value="TreeGrafter"/>
</dbReference>
<keyword evidence="5 12" id="KW-0812">Transmembrane</keyword>
<dbReference type="InterPro" id="IPR002523">
    <property type="entry name" value="MgTranspt_CorA/ZnTranspt_ZntB"/>
</dbReference>
<dbReference type="STRING" id="29571.SAMN05878437_1925"/>
<evidence type="ECO:0000256" key="7">
    <source>
        <dbReference type="ARBA" id="ARBA00022989"/>
    </source>
</evidence>
<dbReference type="FunFam" id="1.20.58.340:FF:000004">
    <property type="entry name" value="Magnesium transport protein CorA"/>
    <property type="match status" value="1"/>
</dbReference>
<dbReference type="InterPro" id="IPR045863">
    <property type="entry name" value="CorA_TM1_TM2"/>
</dbReference>
<comment type="similarity">
    <text evidence="2">Belongs to the CorA metal ion transporter (MIT) (TC 1.A.35) family.</text>
</comment>
<dbReference type="OrthoDB" id="9803416at2"/>
<comment type="subcellular location">
    <subcellularLocation>
        <location evidence="1">Cell membrane</location>
        <topology evidence="1">Multi-pass membrane protein</topology>
    </subcellularLocation>
</comment>
<evidence type="ECO:0000256" key="11">
    <source>
        <dbReference type="ARBA" id="ARBA00045497"/>
    </source>
</evidence>
<keyword evidence="4" id="KW-1003">Cell membrane</keyword>
<dbReference type="Gene3D" id="1.20.58.340">
    <property type="entry name" value="Magnesium transport protein CorA, transmembrane region"/>
    <property type="match status" value="2"/>
</dbReference>
<keyword evidence="8" id="KW-0406">Ion transport</keyword>
<evidence type="ECO:0000256" key="4">
    <source>
        <dbReference type="ARBA" id="ARBA00022475"/>
    </source>
</evidence>
<evidence type="ECO:0000256" key="2">
    <source>
        <dbReference type="ARBA" id="ARBA00009765"/>
    </source>
</evidence>
<dbReference type="GO" id="GO:0005886">
    <property type="term" value="C:plasma membrane"/>
    <property type="evidence" value="ECO:0007669"/>
    <property type="project" value="UniProtKB-SubCell"/>
</dbReference>
<dbReference type="Pfam" id="PF01544">
    <property type="entry name" value="CorA"/>
    <property type="match status" value="1"/>
</dbReference>
<evidence type="ECO:0000256" key="9">
    <source>
        <dbReference type="ARBA" id="ARBA00023136"/>
    </source>
</evidence>
<protein>
    <submittedName>
        <fullName evidence="13">Magnesium transporter</fullName>
    </submittedName>
</protein>
<evidence type="ECO:0000256" key="8">
    <source>
        <dbReference type="ARBA" id="ARBA00023065"/>
    </source>
</evidence>
<dbReference type="InterPro" id="IPR045861">
    <property type="entry name" value="CorA_cytoplasmic_dom"/>
</dbReference>
<comment type="function">
    <text evidence="11">Mediates influx of magnesium ions. Alternates between open and closed states. Activated by low cytoplasmic Mg(2+) levels. Inactive when cytoplasmic Mg(2+) levels are high.</text>
</comment>
<evidence type="ECO:0000256" key="12">
    <source>
        <dbReference type="SAM" id="Phobius"/>
    </source>
</evidence>
<evidence type="ECO:0000256" key="1">
    <source>
        <dbReference type="ARBA" id="ARBA00004651"/>
    </source>
</evidence>
<evidence type="ECO:0000313" key="14">
    <source>
        <dbReference type="Proteomes" id="UP000190911"/>
    </source>
</evidence>
<reference evidence="13 14" key="1">
    <citation type="submission" date="2016-11" db="EMBL/GenBank/DDBJ databases">
        <authorList>
            <person name="Jaros S."/>
            <person name="Januszkiewicz K."/>
            <person name="Wedrychowicz H."/>
        </authorList>
    </citation>
    <scope>NUCLEOTIDE SEQUENCE [LARGE SCALE GENOMIC DNA]</scope>
    <source>
        <strain evidence="13 14">ACAM 12</strain>
    </source>
</reference>
<dbReference type="PANTHER" id="PTHR46494">
    <property type="entry name" value="CORA FAMILY METAL ION TRANSPORTER (EUROFUNG)"/>
    <property type="match status" value="1"/>
</dbReference>
<dbReference type="GO" id="GO:0050897">
    <property type="term" value="F:cobalt ion binding"/>
    <property type="evidence" value="ECO:0007669"/>
    <property type="project" value="TreeGrafter"/>
</dbReference>
<comment type="catalytic activity">
    <reaction evidence="10">
        <text>Mg(2+)(in) = Mg(2+)(out)</text>
        <dbReference type="Rhea" id="RHEA:29827"/>
        <dbReference type="ChEBI" id="CHEBI:18420"/>
    </reaction>
</comment>
<evidence type="ECO:0000256" key="10">
    <source>
        <dbReference type="ARBA" id="ARBA00034269"/>
    </source>
</evidence>
<evidence type="ECO:0000256" key="5">
    <source>
        <dbReference type="ARBA" id="ARBA00022692"/>
    </source>
</evidence>
<dbReference type="EMBL" id="LT670847">
    <property type="protein sequence ID" value="SHM24017.1"/>
    <property type="molecule type" value="Genomic_DNA"/>
</dbReference>
<evidence type="ECO:0000256" key="6">
    <source>
        <dbReference type="ARBA" id="ARBA00022842"/>
    </source>
</evidence>
<dbReference type="GO" id="GO:0015087">
    <property type="term" value="F:cobalt ion transmembrane transporter activity"/>
    <property type="evidence" value="ECO:0007669"/>
    <property type="project" value="TreeGrafter"/>
</dbReference>
<feature type="transmembrane region" description="Helical" evidence="12">
    <location>
        <begin position="265"/>
        <end position="285"/>
    </location>
</feature>
<dbReference type="FunCoup" id="A0A1M7H7G2">
    <property type="interactions" value="211"/>
</dbReference>
<evidence type="ECO:0000256" key="3">
    <source>
        <dbReference type="ARBA" id="ARBA00022448"/>
    </source>
</evidence>
<dbReference type="SUPFAM" id="SSF143865">
    <property type="entry name" value="CorA soluble domain-like"/>
    <property type="match status" value="1"/>
</dbReference>
<keyword evidence="6" id="KW-0460">Magnesium</keyword>
<proteinExistence type="inferred from homology"/>
<dbReference type="Gene3D" id="3.30.460.20">
    <property type="entry name" value="CorA soluble domain-like"/>
    <property type="match status" value="1"/>
</dbReference>
<dbReference type="CDD" id="cd12822">
    <property type="entry name" value="TmCorA-like"/>
    <property type="match status" value="1"/>
</dbReference>
<gene>
    <name evidence="13" type="ORF">SAMN05878437_1925</name>
</gene>
<dbReference type="Proteomes" id="UP000190911">
    <property type="component" value="Chromosome I"/>
</dbReference>
<dbReference type="SUPFAM" id="SSF144083">
    <property type="entry name" value="Magnesium transport protein CorA, transmembrane region"/>
    <property type="match status" value="1"/>
</dbReference>
<evidence type="ECO:0000313" key="13">
    <source>
        <dbReference type="EMBL" id="SHM24017.1"/>
    </source>
</evidence>
<accession>A0A1M7H7G2</accession>
<sequence length="323" mass="36942">MIRTLLTTAGGETHTGGEELIERFHAEPESRIWIDVQGENSAREKALLEAFGCHPLAIIDAQKDNRHPPKIETFETHTLIIYRGLAAFDADLEYQPQQIPFFIGERYLISLHAGQAMSIDRMRGQNGGALLNKSPGHLALRIMYLSAGFYQESLTEFEARLSELEDALVENGTDTLMKQVIGYRSRLLKMRRIFNYHQSITGELLSTECAHIPHGHEDTEHAINDVHERFERLYSLTSMYYDICGDLIDGYMSLSSHQLNRTMQVLTVITAIFVPLSFLAGLYGMNFAYMPELSYRYGYFFLLGSMAAIAFGLIWLFRRQRWL</sequence>
<keyword evidence="9 12" id="KW-0472">Membrane</keyword>
<organism evidence="13 14">
    <name type="scientific">Vreelandella subglaciescola</name>
    <dbReference type="NCBI Taxonomy" id="29571"/>
    <lineage>
        <taxon>Bacteria</taxon>
        <taxon>Pseudomonadati</taxon>
        <taxon>Pseudomonadota</taxon>
        <taxon>Gammaproteobacteria</taxon>
        <taxon>Oceanospirillales</taxon>
        <taxon>Halomonadaceae</taxon>
        <taxon>Vreelandella</taxon>
    </lineage>
</organism>
<feature type="transmembrane region" description="Helical" evidence="12">
    <location>
        <begin position="297"/>
        <end position="317"/>
    </location>
</feature>
<dbReference type="InParanoid" id="A0A1M7H7G2"/>
<keyword evidence="7 12" id="KW-1133">Transmembrane helix</keyword>
<dbReference type="GO" id="GO:0015095">
    <property type="term" value="F:magnesium ion transmembrane transporter activity"/>
    <property type="evidence" value="ECO:0007669"/>
    <property type="project" value="TreeGrafter"/>
</dbReference>